<name>A0A9C7G8Q0_9BACI</name>
<keyword evidence="1" id="KW-0812">Transmembrane</keyword>
<accession>A0A9C7G8Q0</accession>
<keyword evidence="1" id="KW-0472">Membrane</keyword>
<evidence type="ECO:0000313" key="3">
    <source>
        <dbReference type="Proteomes" id="UP000789845"/>
    </source>
</evidence>
<organism evidence="2 3">
    <name type="scientific">Pseudoneobacillus rhizosphaerae</name>
    <dbReference type="NCBI Taxonomy" id="2880968"/>
    <lineage>
        <taxon>Bacteria</taxon>
        <taxon>Bacillati</taxon>
        <taxon>Bacillota</taxon>
        <taxon>Bacilli</taxon>
        <taxon>Bacillales</taxon>
        <taxon>Bacillaceae</taxon>
        <taxon>Pseudoneobacillus</taxon>
    </lineage>
</organism>
<dbReference type="AlphaFoldDB" id="A0A9C7G8Q0"/>
<proteinExistence type="predicted"/>
<evidence type="ECO:0000256" key="1">
    <source>
        <dbReference type="SAM" id="Phobius"/>
    </source>
</evidence>
<keyword evidence="3" id="KW-1185">Reference proteome</keyword>
<keyword evidence="1" id="KW-1133">Transmembrane helix</keyword>
<gene>
    <name evidence="2" type="ORF">NEOCIP111885_01397</name>
</gene>
<protein>
    <submittedName>
        <fullName evidence="2">Uncharacterized protein</fullName>
    </submittedName>
</protein>
<comment type="caution">
    <text evidence="2">The sequence shown here is derived from an EMBL/GenBank/DDBJ whole genome shotgun (WGS) entry which is preliminary data.</text>
</comment>
<feature type="transmembrane region" description="Helical" evidence="1">
    <location>
        <begin position="38"/>
        <end position="56"/>
    </location>
</feature>
<dbReference type="Proteomes" id="UP000789845">
    <property type="component" value="Unassembled WGS sequence"/>
</dbReference>
<feature type="transmembrane region" description="Helical" evidence="1">
    <location>
        <begin position="63"/>
        <end position="86"/>
    </location>
</feature>
<sequence length="89" mass="10281">MNKSRILTCILIFFLFLQVTWGILYFHNNLSNFSTQIVRVFWFFTAIGGIIIGLINSKKQNKLLLAAITIIISIIMIGLWLLGYLITRM</sequence>
<dbReference type="EMBL" id="CAKJTG010000006">
    <property type="protein sequence ID" value="CAG9607705.1"/>
    <property type="molecule type" value="Genomic_DNA"/>
</dbReference>
<evidence type="ECO:0000313" key="2">
    <source>
        <dbReference type="EMBL" id="CAG9607705.1"/>
    </source>
</evidence>
<reference evidence="2" key="1">
    <citation type="submission" date="2021-10" db="EMBL/GenBank/DDBJ databases">
        <authorList>
            <person name="Criscuolo A."/>
        </authorList>
    </citation>
    <scope>NUCLEOTIDE SEQUENCE</scope>
    <source>
        <strain evidence="2">CIP111885</strain>
    </source>
</reference>